<dbReference type="GO" id="GO:0004067">
    <property type="term" value="F:asparaginase activity"/>
    <property type="evidence" value="ECO:0007669"/>
    <property type="project" value="UniProtKB-EC"/>
</dbReference>
<comment type="catalytic activity">
    <reaction evidence="6">
        <text>L-asparagine + H2O = L-aspartate + NH4(+)</text>
        <dbReference type="Rhea" id="RHEA:21016"/>
        <dbReference type="ChEBI" id="CHEBI:15377"/>
        <dbReference type="ChEBI" id="CHEBI:28938"/>
        <dbReference type="ChEBI" id="CHEBI:29991"/>
        <dbReference type="ChEBI" id="CHEBI:58048"/>
        <dbReference type="EC" id="3.5.1.1"/>
    </reaction>
</comment>
<dbReference type="AlphaFoldDB" id="A0A2G8JYF1"/>
<evidence type="ECO:0000313" key="11">
    <source>
        <dbReference type="Proteomes" id="UP000230750"/>
    </source>
</evidence>
<dbReference type="InterPro" id="IPR033844">
    <property type="entry name" value="ASRGL1_meta"/>
</dbReference>
<dbReference type="GO" id="GO:0033345">
    <property type="term" value="P:L-asparagine catabolic process via L-aspartate"/>
    <property type="evidence" value="ECO:0007669"/>
    <property type="project" value="TreeGrafter"/>
</dbReference>
<comment type="similarity">
    <text evidence="2">Belongs to the Ntn-hydrolase family.</text>
</comment>
<evidence type="ECO:0000256" key="7">
    <source>
        <dbReference type="PIRSR" id="PIRSR600246-1"/>
    </source>
</evidence>
<protein>
    <submittedName>
        <fullName evidence="10">Putative isoaspartyl peptidase/L-asparaginase-like</fullName>
    </submittedName>
</protein>
<dbReference type="CDD" id="cd04702">
    <property type="entry name" value="ASRGL1_like"/>
    <property type="match status" value="1"/>
</dbReference>
<keyword evidence="4" id="KW-0378">Hydrolase</keyword>
<evidence type="ECO:0000256" key="8">
    <source>
        <dbReference type="PIRSR" id="PIRSR600246-2"/>
    </source>
</evidence>
<comment type="catalytic activity">
    <reaction evidence="1">
        <text>Cleavage of a beta-linked Asp residue from the N-terminus of a polypeptide.</text>
        <dbReference type="EC" id="3.4.19.5"/>
    </reaction>
</comment>
<keyword evidence="3" id="KW-0645">Protease</keyword>
<feature type="binding site" evidence="8">
    <location>
        <begin position="205"/>
        <end position="208"/>
    </location>
    <ligand>
        <name>substrate</name>
    </ligand>
</feature>
<dbReference type="EMBL" id="MRZV01001093">
    <property type="protein sequence ID" value="PIK40715.1"/>
    <property type="molecule type" value="Genomic_DNA"/>
</dbReference>
<dbReference type="FunFam" id="3.60.20.30:FF:000001">
    <property type="entry name" value="Isoaspartyl peptidase/L-asparaginase"/>
    <property type="match status" value="1"/>
</dbReference>
<dbReference type="PANTHER" id="PTHR10188">
    <property type="entry name" value="L-ASPARAGINASE"/>
    <property type="match status" value="1"/>
</dbReference>
<keyword evidence="5" id="KW-0068">Autocatalytic cleavage</keyword>
<dbReference type="Gene3D" id="3.60.20.30">
    <property type="entry name" value="(Glycosyl)asparaginase"/>
    <property type="match status" value="1"/>
</dbReference>
<evidence type="ECO:0000256" key="9">
    <source>
        <dbReference type="PIRSR" id="PIRSR600246-3"/>
    </source>
</evidence>
<sequence length="317" mass="33631">MGEVKPTILIHGGAWAIPDHLVKDSVDGVKTAAKVGYNVLNKENGTALDAVEAAICSLEDNPAFDAGTGAVLNAAGDVELDAIIMEGKELRAGSIACVQNIKNPVKLARLVMEKTDHVMLVGQGANIFAKEMGVPEVPKTDLVTPEAVKYWEEYSKYKEAVHDLFNNKIKGEQGHDTVGAVAIDRQGNMACATSTGGITGKRVGRVGDSPLIGSGGYCDNAVGAASTTGHGESIMKVILARLVLQNIQTGLSTQTAAERALEYMEQRVGGAGGVIAINNKGEIGKHFTTERMPWATISEKTLEYGIELKDHYRETVT</sequence>
<evidence type="ECO:0000256" key="5">
    <source>
        <dbReference type="ARBA" id="ARBA00022813"/>
    </source>
</evidence>
<dbReference type="PANTHER" id="PTHR10188:SF43">
    <property type="entry name" value="ASPARAGINASE (EUROFUNG)"/>
    <property type="match status" value="1"/>
</dbReference>
<evidence type="ECO:0000256" key="6">
    <source>
        <dbReference type="ARBA" id="ARBA00049366"/>
    </source>
</evidence>
<feature type="binding site" evidence="8">
    <location>
        <begin position="228"/>
        <end position="231"/>
    </location>
    <ligand>
        <name>substrate</name>
    </ligand>
</feature>
<name>A0A2G8JYF1_STIJA</name>
<evidence type="ECO:0000256" key="1">
    <source>
        <dbReference type="ARBA" id="ARBA00000306"/>
    </source>
</evidence>
<evidence type="ECO:0000256" key="2">
    <source>
        <dbReference type="ARBA" id="ARBA00010872"/>
    </source>
</evidence>
<dbReference type="OrthoDB" id="2262349at2759"/>
<dbReference type="InterPro" id="IPR029055">
    <property type="entry name" value="Ntn_hydrolases_N"/>
</dbReference>
<feature type="site" description="Cleavage; by autolysis" evidence="9">
    <location>
        <begin position="176"/>
        <end position="177"/>
    </location>
</feature>
<keyword evidence="11" id="KW-1185">Reference proteome</keyword>
<feature type="active site" description="Nucleophile" evidence="7">
    <location>
        <position position="177"/>
    </location>
</feature>
<dbReference type="SUPFAM" id="SSF56235">
    <property type="entry name" value="N-terminal nucleophile aminohydrolases (Ntn hydrolases)"/>
    <property type="match status" value="1"/>
</dbReference>
<proteinExistence type="inferred from homology"/>
<evidence type="ECO:0000313" key="10">
    <source>
        <dbReference type="EMBL" id="PIK40715.1"/>
    </source>
</evidence>
<dbReference type="GO" id="GO:0006508">
    <property type="term" value="P:proteolysis"/>
    <property type="evidence" value="ECO:0007669"/>
    <property type="project" value="UniProtKB-KW"/>
</dbReference>
<gene>
    <name evidence="10" type="ORF">BSL78_22438</name>
</gene>
<dbReference type="Pfam" id="PF01112">
    <property type="entry name" value="Asparaginase_2"/>
    <property type="match status" value="1"/>
</dbReference>
<accession>A0A2G8JYF1</accession>
<organism evidence="10 11">
    <name type="scientific">Stichopus japonicus</name>
    <name type="common">Sea cucumber</name>
    <dbReference type="NCBI Taxonomy" id="307972"/>
    <lineage>
        <taxon>Eukaryota</taxon>
        <taxon>Metazoa</taxon>
        <taxon>Echinodermata</taxon>
        <taxon>Eleutherozoa</taxon>
        <taxon>Echinozoa</taxon>
        <taxon>Holothuroidea</taxon>
        <taxon>Aspidochirotacea</taxon>
        <taxon>Aspidochirotida</taxon>
        <taxon>Stichopodidae</taxon>
        <taxon>Apostichopus</taxon>
    </lineage>
</organism>
<dbReference type="InterPro" id="IPR000246">
    <property type="entry name" value="Peptidase_T2"/>
</dbReference>
<dbReference type="Proteomes" id="UP000230750">
    <property type="component" value="Unassembled WGS sequence"/>
</dbReference>
<dbReference type="GO" id="GO:0008798">
    <property type="term" value="F:beta-aspartyl-peptidase activity"/>
    <property type="evidence" value="ECO:0007669"/>
    <property type="project" value="UniProtKB-EC"/>
</dbReference>
<evidence type="ECO:0000256" key="3">
    <source>
        <dbReference type="ARBA" id="ARBA00022670"/>
    </source>
</evidence>
<dbReference type="STRING" id="307972.A0A2G8JYF1"/>
<evidence type="ECO:0000256" key="4">
    <source>
        <dbReference type="ARBA" id="ARBA00022801"/>
    </source>
</evidence>
<reference evidence="10 11" key="1">
    <citation type="journal article" date="2017" name="PLoS Biol.">
        <title>The sea cucumber genome provides insights into morphological evolution and visceral regeneration.</title>
        <authorList>
            <person name="Zhang X."/>
            <person name="Sun L."/>
            <person name="Yuan J."/>
            <person name="Sun Y."/>
            <person name="Gao Y."/>
            <person name="Zhang L."/>
            <person name="Li S."/>
            <person name="Dai H."/>
            <person name="Hamel J.F."/>
            <person name="Liu C."/>
            <person name="Yu Y."/>
            <person name="Liu S."/>
            <person name="Lin W."/>
            <person name="Guo K."/>
            <person name="Jin S."/>
            <person name="Xu P."/>
            <person name="Storey K.B."/>
            <person name="Huan P."/>
            <person name="Zhang T."/>
            <person name="Zhou Y."/>
            <person name="Zhang J."/>
            <person name="Lin C."/>
            <person name="Li X."/>
            <person name="Xing L."/>
            <person name="Huo D."/>
            <person name="Sun M."/>
            <person name="Wang L."/>
            <person name="Mercier A."/>
            <person name="Li F."/>
            <person name="Yang H."/>
            <person name="Xiang J."/>
        </authorList>
    </citation>
    <scope>NUCLEOTIDE SEQUENCE [LARGE SCALE GENOMIC DNA]</scope>
    <source>
        <strain evidence="10">Shaxun</strain>
        <tissue evidence="10">Muscle</tissue>
    </source>
</reference>
<comment type="caution">
    <text evidence="10">The sequence shown here is derived from an EMBL/GenBank/DDBJ whole genome shotgun (WGS) entry which is preliminary data.</text>
</comment>
<dbReference type="GO" id="GO:0005737">
    <property type="term" value="C:cytoplasm"/>
    <property type="evidence" value="ECO:0007669"/>
    <property type="project" value="TreeGrafter"/>
</dbReference>